<evidence type="ECO:0000313" key="3">
    <source>
        <dbReference type="Proteomes" id="UP000501063"/>
    </source>
</evidence>
<evidence type="ECO:0000313" key="4">
    <source>
        <dbReference type="Proteomes" id="UP000608450"/>
    </source>
</evidence>
<reference evidence="2 3" key="1">
    <citation type="submission" date="2020-02" db="EMBL/GenBank/DDBJ databases">
        <title>Integrative conjugative elements (ICEs) and plasmids drive adaptation of Pseudomonas nitroreducens strain HBP1 to wastewater environment.</title>
        <authorList>
            <person name="Sentchilo V."/>
            <person name="Carraro N."/>
            <person name="Bertelli C."/>
            <person name="van der Meer J.R."/>
        </authorList>
    </citation>
    <scope>NUCLEOTIDE SEQUENCE [LARGE SCALE GENOMIC DNA]</scope>
    <source>
        <strain evidence="2 3">HBP1</strain>
    </source>
</reference>
<dbReference type="AlphaFoldDB" id="A0A6G6J0B2"/>
<dbReference type="Proteomes" id="UP000608450">
    <property type="component" value="Unassembled WGS sequence"/>
</dbReference>
<dbReference type="EMBL" id="CP049140">
    <property type="protein sequence ID" value="QIE88674.1"/>
    <property type="molecule type" value="Genomic_DNA"/>
</dbReference>
<gene>
    <name evidence="2" type="ORF">G5B91_21325</name>
    <name evidence="1" type="ORF">I5I61_09460</name>
</gene>
<proteinExistence type="predicted"/>
<dbReference type="RefSeq" id="WP_128082591.1">
    <property type="nucleotide sequence ID" value="NZ_CP049140.1"/>
</dbReference>
<evidence type="ECO:0000313" key="1">
    <source>
        <dbReference type="EMBL" id="MBG6287673.1"/>
    </source>
</evidence>
<reference evidence="1 4" key="2">
    <citation type="submission" date="2020-11" db="EMBL/GenBank/DDBJ databases">
        <title>Enhanced detection system for hospital associated transmission using whole genome sequencing surveillance.</title>
        <authorList>
            <person name="Harrison L.H."/>
            <person name="Van Tyne D."/>
            <person name="Marsh J.W."/>
            <person name="Griffith M.P."/>
            <person name="Snyder D.J."/>
            <person name="Cooper V.S."/>
            <person name="Mustapha M."/>
        </authorList>
    </citation>
    <scope>NUCLEOTIDE SEQUENCE [LARGE SCALE GENOMIC DNA]</scope>
    <source>
        <strain evidence="1 4">PSA00705</strain>
    </source>
</reference>
<protein>
    <submittedName>
        <fullName evidence="2">Tetratricopeptide repeat protein</fullName>
    </submittedName>
</protein>
<organism evidence="2 3">
    <name type="scientific">Pseudomonas nitroreducens</name>
    <dbReference type="NCBI Taxonomy" id="46680"/>
    <lineage>
        <taxon>Bacteria</taxon>
        <taxon>Pseudomonadati</taxon>
        <taxon>Pseudomonadota</taxon>
        <taxon>Gammaproteobacteria</taxon>
        <taxon>Pseudomonadales</taxon>
        <taxon>Pseudomonadaceae</taxon>
        <taxon>Pseudomonas</taxon>
    </lineage>
</organism>
<accession>A0A6G6J0B2</accession>
<dbReference type="Proteomes" id="UP000501063">
    <property type="component" value="Chromosome"/>
</dbReference>
<evidence type="ECO:0000313" key="2">
    <source>
        <dbReference type="EMBL" id="QIE88674.1"/>
    </source>
</evidence>
<dbReference type="EMBL" id="JADTFC010000017">
    <property type="protein sequence ID" value="MBG6287673.1"/>
    <property type="molecule type" value="Genomic_DNA"/>
</dbReference>
<dbReference type="KEGG" id="pnt:G5B91_21325"/>
<name>A0A6G6J0B2_PSENT</name>
<keyword evidence="4" id="KW-1185">Reference proteome</keyword>
<sequence>MEEAQRLGGKALHIKAQSVASNKAYPIPECSPPSFSGDDPSRNIIAFSLFGDKARYCETAIMNCDAVARLLPGWKCRFYCDETVPREVRDRLVAKGGEVAMVGAAHKNVPPLMWRFLVADDSQVTRFLVRDADSLIGEREKALVEAWLVSGKWFHLIRDWFTHSELILAGLWGGCRGALPGMQSLIAEFVASGNYSSTHMDQHFLRQKVWPTLCQSVLAHDSQFDLAGVVRFEPAKGSMEHIGANLSAVQIGAPEAAPDGSRIRWTLLDDAGKSVCSYVATVKNAQWRDHLPSLYADNIKHHGWTVRTELLG</sequence>